<sequence>MIYDHRTYTCRPGTIQRQLQLYAEHGWPVQTRHLGTPLLFAATETGNVNSYVHIWVYESAADREQKRARLQQDPDWISYLKRSAEAGNLISQTNTILKPAPFFAASAPPSQAPD</sequence>
<evidence type="ECO:0000259" key="2">
    <source>
        <dbReference type="Pfam" id="PF07978"/>
    </source>
</evidence>
<dbReference type="Proteomes" id="UP001156691">
    <property type="component" value="Unassembled WGS sequence"/>
</dbReference>
<dbReference type="Pfam" id="PF07978">
    <property type="entry name" value="NIPSNAP"/>
    <property type="match status" value="1"/>
</dbReference>
<feature type="domain" description="NIPSNAP" evidence="2">
    <location>
        <begin position="3"/>
        <end position="102"/>
    </location>
</feature>
<dbReference type="PANTHER" id="PTHR21017">
    <property type="entry name" value="NIPSNAP-RELATED"/>
    <property type="match status" value="1"/>
</dbReference>
<protein>
    <recommendedName>
        <fullName evidence="2">NIPSNAP domain-containing protein</fullName>
    </recommendedName>
</protein>
<dbReference type="SUPFAM" id="SSF54909">
    <property type="entry name" value="Dimeric alpha+beta barrel"/>
    <property type="match status" value="1"/>
</dbReference>
<evidence type="ECO:0000313" key="3">
    <source>
        <dbReference type="EMBL" id="GLQ53912.1"/>
    </source>
</evidence>
<dbReference type="InterPro" id="IPR011008">
    <property type="entry name" value="Dimeric_a/b-barrel"/>
</dbReference>
<dbReference type="PANTHER" id="PTHR21017:SF17">
    <property type="entry name" value="PROTEIN NIPSNAP"/>
    <property type="match status" value="1"/>
</dbReference>
<dbReference type="Gene3D" id="3.30.70.100">
    <property type="match status" value="1"/>
</dbReference>
<accession>A0ABQ5W1F9</accession>
<proteinExistence type="inferred from homology"/>
<organism evidence="3 4">
    <name type="scientific">Devosia nitrariae</name>
    <dbReference type="NCBI Taxonomy" id="2071872"/>
    <lineage>
        <taxon>Bacteria</taxon>
        <taxon>Pseudomonadati</taxon>
        <taxon>Pseudomonadota</taxon>
        <taxon>Alphaproteobacteria</taxon>
        <taxon>Hyphomicrobiales</taxon>
        <taxon>Devosiaceae</taxon>
        <taxon>Devosia</taxon>
    </lineage>
</organism>
<keyword evidence="4" id="KW-1185">Reference proteome</keyword>
<comment type="similarity">
    <text evidence="1">Belongs to the NipSnap family.</text>
</comment>
<gene>
    <name evidence="3" type="ORF">GCM10010862_11710</name>
</gene>
<dbReference type="RefSeq" id="WP_284339365.1">
    <property type="nucleotide sequence ID" value="NZ_BSNS01000007.1"/>
</dbReference>
<evidence type="ECO:0000313" key="4">
    <source>
        <dbReference type="Proteomes" id="UP001156691"/>
    </source>
</evidence>
<dbReference type="InterPro" id="IPR051557">
    <property type="entry name" value="NipSnap_domain"/>
</dbReference>
<dbReference type="EMBL" id="BSNS01000007">
    <property type="protein sequence ID" value="GLQ53912.1"/>
    <property type="molecule type" value="Genomic_DNA"/>
</dbReference>
<name>A0ABQ5W1F9_9HYPH</name>
<dbReference type="InterPro" id="IPR012577">
    <property type="entry name" value="NIPSNAP"/>
</dbReference>
<reference evidence="4" key="1">
    <citation type="journal article" date="2019" name="Int. J. Syst. Evol. Microbiol.">
        <title>The Global Catalogue of Microorganisms (GCM) 10K type strain sequencing project: providing services to taxonomists for standard genome sequencing and annotation.</title>
        <authorList>
            <consortium name="The Broad Institute Genomics Platform"/>
            <consortium name="The Broad Institute Genome Sequencing Center for Infectious Disease"/>
            <person name="Wu L."/>
            <person name="Ma J."/>
        </authorList>
    </citation>
    <scope>NUCLEOTIDE SEQUENCE [LARGE SCALE GENOMIC DNA]</scope>
    <source>
        <strain evidence="4">NBRC 112416</strain>
    </source>
</reference>
<comment type="caution">
    <text evidence="3">The sequence shown here is derived from an EMBL/GenBank/DDBJ whole genome shotgun (WGS) entry which is preliminary data.</text>
</comment>
<evidence type="ECO:0000256" key="1">
    <source>
        <dbReference type="ARBA" id="ARBA00005291"/>
    </source>
</evidence>